<protein>
    <submittedName>
        <fullName evidence="2">Uncharacterized protein</fullName>
    </submittedName>
</protein>
<organism evidence="2">
    <name type="scientific">Hemiselmis andersenii</name>
    <name type="common">Cryptophyte alga</name>
    <dbReference type="NCBI Taxonomy" id="464988"/>
    <lineage>
        <taxon>Eukaryota</taxon>
        <taxon>Cryptophyceae</taxon>
        <taxon>Cryptomonadales</taxon>
        <taxon>Hemiselmidaceae</taxon>
        <taxon>Hemiselmis</taxon>
    </lineage>
</organism>
<evidence type="ECO:0000256" key="1">
    <source>
        <dbReference type="SAM" id="MobiDB-lite"/>
    </source>
</evidence>
<evidence type="ECO:0000313" key="2">
    <source>
        <dbReference type="EMBL" id="CAD8946749.1"/>
    </source>
</evidence>
<dbReference type="AlphaFoldDB" id="A0A7S1DES1"/>
<gene>
    <name evidence="2" type="ORF">HAND00432_LOCUS1267</name>
</gene>
<proteinExistence type="predicted"/>
<feature type="region of interest" description="Disordered" evidence="1">
    <location>
        <begin position="1"/>
        <end position="22"/>
    </location>
</feature>
<reference evidence="2" key="1">
    <citation type="submission" date="2021-01" db="EMBL/GenBank/DDBJ databases">
        <authorList>
            <person name="Corre E."/>
            <person name="Pelletier E."/>
            <person name="Niang G."/>
            <person name="Scheremetjew M."/>
            <person name="Finn R."/>
            <person name="Kale V."/>
            <person name="Holt S."/>
            <person name="Cochrane G."/>
            <person name="Meng A."/>
            <person name="Brown T."/>
            <person name="Cohen L."/>
        </authorList>
    </citation>
    <scope>NUCLEOTIDE SEQUENCE</scope>
    <source>
        <strain evidence="2">CCMP644</strain>
    </source>
</reference>
<name>A0A7S1DES1_HEMAN</name>
<dbReference type="EMBL" id="HBFX01002092">
    <property type="protein sequence ID" value="CAD8946749.1"/>
    <property type="molecule type" value="Transcribed_RNA"/>
</dbReference>
<accession>A0A7S1DES1</accession>
<sequence length="122" mass="12947">MGGLVGKRTPPEVGQDEEEKQVIRPRIFALEGTAGLHGQVLKLHDRPVTSLIEPGPAAPPSQGLPVGLRADGYYYQPVMGPQSTRGSVPVINWAAQQGDTMYVLMPTPQSQSVSDDGGADVQ</sequence>